<sequence length="159" mass="16772">MRTTKILGATLMVAVGLTLGACSSIRESRGYVVDNVLLSSVQPGIDNQRSVEMTLGRPTFTSQFGDPTWYYVSSTTGRKPFVRPRVQAHQVLAVKFGPDGDVVSAERSGLDQVVYLTPDGDETPTLGRERGFLEDLFGNIGTVGQPGLGGQGGPGGPGT</sequence>
<dbReference type="GO" id="GO:0030674">
    <property type="term" value="F:protein-macromolecule adaptor activity"/>
    <property type="evidence" value="ECO:0007669"/>
    <property type="project" value="TreeGrafter"/>
</dbReference>
<dbReference type="GO" id="GO:1990063">
    <property type="term" value="C:Bam protein complex"/>
    <property type="evidence" value="ECO:0007669"/>
    <property type="project" value="TreeGrafter"/>
</dbReference>
<keyword evidence="2" id="KW-0472">Membrane</keyword>
<dbReference type="Gene3D" id="3.30.1450.10">
    <property type="match status" value="1"/>
</dbReference>
<protein>
    <submittedName>
        <fullName evidence="5">Outer membrane protein assembly factor BamE</fullName>
    </submittedName>
</protein>
<dbReference type="PANTHER" id="PTHR37482">
    <property type="entry name" value="OUTER MEMBRANE PROTEIN ASSEMBLY FACTOR BAME"/>
    <property type="match status" value="1"/>
</dbReference>
<dbReference type="GO" id="GO:0051205">
    <property type="term" value="P:protein insertion into membrane"/>
    <property type="evidence" value="ECO:0007669"/>
    <property type="project" value="TreeGrafter"/>
</dbReference>
<dbReference type="PROSITE" id="PS51257">
    <property type="entry name" value="PROKAR_LIPOPROTEIN"/>
    <property type="match status" value="1"/>
</dbReference>
<organism evidence="5 6">
    <name type="scientific">Qipengyuania vulgaris</name>
    <dbReference type="NCBI Taxonomy" id="291985"/>
    <lineage>
        <taxon>Bacteria</taxon>
        <taxon>Pseudomonadati</taxon>
        <taxon>Pseudomonadota</taxon>
        <taxon>Alphaproteobacteria</taxon>
        <taxon>Sphingomonadales</taxon>
        <taxon>Erythrobacteraceae</taxon>
        <taxon>Qipengyuania</taxon>
    </lineage>
</organism>
<evidence type="ECO:0000256" key="2">
    <source>
        <dbReference type="ARBA" id="ARBA00023136"/>
    </source>
</evidence>
<dbReference type="PANTHER" id="PTHR37482:SF1">
    <property type="entry name" value="OUTER MEMBRANE PROTEIN ASSEMBLY FACTOR BAME"/>
    <property type="match status" value="1"/>
</dbReference>
<keyword evidence="6" id="KW-1185">Reference proteome</keyword>
<evidence type="ECO:0000313" key="6">
    <source>
        <dbReference type="Proteomes" id="UP000448199"/>
    </source>
</evidence>
<accession>A0A844XTD2</accession>
<evidence type="ECO:0000256" key="3">
    <source>
        <dbReference type="ARBA" id="ARBA00023237"/>
    </source>
</evidence>
<dbReference type="Proteomes" id="UP000448199">
    <property type="component" value="Unassembled WGS sequence"/>
</dbReference>
<dbReference type="Pfam" id="PF04355">
    <property type="entry name" value="BamE"/>
    <property type="match status" value="1"/>
</dbReference>
<dbReference type="AlphaFoldDB" id="A0A844XTD2"/>
<name>A0A844XTD2_9SPHN</name>
<reference evidence="5 6" key="1">
    <citation type="submission" date="2019-12" db="EMBL/GenBank/DDBJ databases">
        <title>Genomic-based taxomic classification of the family Erythrobacteraceae.</title>
        <authorList>
            <person name="Xu L."/>
        </authorList>
    </citation>
    <scope>NUCLEOTIDE SEQUENCE [LARGE SCALE GENOMIC DNA]</scope>
    <source>
        <strain evidence="5 6">DSM 17792</strain>
    </source>
</reference>
<dbReference type="InterPro" id="IPR026592">
    <property type="entry name" value="BamE"/>
</dbReference>
<keyword evidence="1" id="KW-0732">Signal</keyword>
<dbReference type="InterPro" id="IPR037873">
    <property type="entry name" value="BamE-like"/>
</dbReference>
<evidence type="ECO:0000313" key="5">
    <source>
        <dbReference type="EMBL" id="MXO49181.1"/>
    </source>
</evidence>
<gene>
    <name evidence="5" type="primary">bamE</name>
    <name evidence="5" type="ORF">GRI69_13050</name>
</gene>
<dbReference type="RefSeq" id="WP_160728718.1">
    <property type="nucleotide sequence ID" value="NZ_WTYC01000008.1"/>
</dbReference>
<dbReference type="OrthoDB" id="7160681at2"/>
<dbReference type="GO" id="GO:0043165">
    <property type="term" value="P:Gram-negative-bacterium-type cell outer membrane assembly"/>
    <property type="evidence" value="ECO:0007669"/>
    <property type="project" value="TreeGrafter"/>
</dbReference>
<keyword evidence="3" id="KW-0998">Cell outer membrane</keyword>
<evidence type="ECO:0000256" key="1">
    <source>
        <dbReference type="ARBA" id="ARBA00022729"/>
    </source>
</evidence>
<feature type="domain" description="Outer membrane protein assembly factor BamE" evidence="4">
    <location>
        <begin position="30"/>
        <end position="102"/>
    </location>
</feature>
<evidence type="ECO:0000259" key="4">
    <source>
        <dbReference type="Pfam" id="PF04355"/>
    </source>
</evidence>
<dbReference type="EMBL" id="WTYC01000008">
    <property type="protein sequence ID" value="MXO49181.1"/>
    <property type="molecule type" value="Genomic_DNA"/>
</dbReference>
<comment type="caution">
    <text evidence="5">The sequence shown here is derived from an EMBL/GenBank/DDBJ whole genome shotgun (WGS) entry which is preliminary data.</text>
</comment>
<proteinExistence type="predicted"/>
<dbReference type="InterPro" id="IPR007450">
    <property type="entry name" value="BamE_dom"/>
</dbReference>